<organism evidence="4 5">
    <name type="scientific">Crassaminicella indica</name>
    <dbReference type="NCBI Taxonomy" id="2855394"/>
    <lineage>
        <taxon>Bacteria</taxon>
        <taxon>Bacillati</taxon>
        <taxon>Bacillota</taxon>
        <taxon>Clostridia</taxon>
        <taxon>Eubacteriales</taxon>
        <taxon>Clostridiaceae</taxon>
        <taxon>Crassaminicella</taxon>
    </lineage>
</organism>
<evidence type="ECO:0000259" key="3">
    <source>
        <dbReference type="PROSITE" id="PS50977"/>
    </source>
</evidence>
<name>A0ABX8RCL7_9CLOT</name>
<keyword evidence="1 2" id="KW-0238">DNA-binding</keyword>
<feature type="domain" description="HTH tetR-type" evidence="3">
    <location>
        <begin position="1"/>
        <end position="58"/>
    </location>
</feature>
<accession>A0ABX8RCL7</accession>
<dbReference type="InterPro" id="IPR050624">
    <property type="entry name" value="HTH-type_Tx_Regulator"/>
</dbReference>
<dbReference type="PROSITE" id="PS50977">
    <property type="entry name" value="HTH_TETR_2"/>
    <property type="match status" value="1"/>
</dbReference>
<dbReference type="Proteomes" id="UP000886818">
    <property type="component" value="Chromosome"/>
</dbReference>
<gene>
    <name evidence="4" type="ORF">KVH43_03515</name>
</gene>
<evidence type="ECO:0000256" key="2">
    <source>
        <dbReference type="PROSITE-ProRule" id="PRU00335"/>
    </source>
</evidence>
<dbReference type="EMBL" id="CP078093">
    <property type="protein sequence ID" value="QXM06803.1"/>
    <property type="molecule type" value="Genomic_DNA"/>
</dbReference>
<sequence length="185" mass="21782">MRMRIIDAAIEETGEKGIKFTMNDLAKRLGVSKRTLYENFSSKESLIDAIVERFFSTMKEKEKAILEDESLDTLGKLKAIAMILPNDPKLMYMSKFYEMKQYYPKQWMKVEKWLNEWEPEVELIEEGIKSGKLRKVNPIVFRKIIIESMMALVERSFLMKNDMTFKEALQDMVDIILYGLVVDEK</sequence>
<reference evidence="4" key="1">
    <citation type="submission" date="2021-07" db="EMBL/GenBank/DDBJ databases">
        <title>Complete genome sequence of Crassaminicella sp. 143-21, isolated from a deep-sea hydrothermal vent.</title>
        <authorList>
            <person name="Li X."/>
        </authorList>
    </citation>
    <scope>NUCLEOTIDE SEQUENCE</scope>
    <source>
        <strain evidence="4">143-21</strain>
    </source>
</reference>
<evidence type="ECO:0000313" key="4">
    <source>
        <dbReference type="EMBL" id="QXM06803.1"/>
    </source>
</evidence>
<dbReference type="RefSeq" id="WP_218283496.1">
    <property type="nucleotide sequence ID" value="NZ_CP078093.1"/>
</dbReference>
<feature type="DNA-binding region" description="H-T-H motif" evidence="2">
    <location>
        <begin position="21"/>
        <end position="40"/>
    </location>
</feature>
<dbReference type="PANTHER" id="PTHR43479">
    <property type="entry name" value="ACREF/ENVCD OPERON REPRESSOR-RELATED"/>
    <property type="match status" value="1"/>
</dbReference>
<dbReference type="Pfam" id="PF00440">
    <property type="entry name" value="TetR_N"/>
    <property type="match status" value="1"/>
</dbReference>
<evidence type="ECO:0000313" key="5">
    <source>
        <dbReference type="Proteomes" id="UP000886818"/>
    </source>
</evidence>
<protein>
    <submittedName>
        <fullName evidence="4">TetR/AcrR family transcriptional regulator</fullName>
    </submittedName>
</protein>
<dbReference type="InterPro" id="IPR001647">
    <property type="entry name" value="HTH_TetR"/>
</dbReference>
<evidence type="ECO:0000256" key="1">
    <source>
        <dbReference type="ARBA" id="ARBA00023125"/>
    </source>
</evidence>
<keyword evidence="5" id="KW-1185">Reference proteome</keyword>
<proteinExistence type="predicted"/>
<dbReference type="PANTHER" id="PTHR43479:SF11">
    <property type="entry name" value="ACREF_ENVCD OPERON REPRESSOR-RELATED"/>
    <property type="match status" value="1"/>
</dbReference>